<name>H0UM27_9BACT</name>
<evidence type="ECO:0000313" key="1">
    <source>
        <dbReference type="EMBL" id="EHM12569.1"/>
    </source>
</evidence>
<dbReference type="Proteomes" id="UP000003806">
    <property type="component" value="Chromosome"/>
</dbReference>
<proteinExistence type="predicted"/>
<dbReference type="Pfam" id="PF09674">
    <property type="entry name" value="DUF2400"/>
    <property type="match status" value="1"/>
</dbReference>
<dbReference type="STRING" id="885272.JonanDRAFT_0141"/>
<evidence type="ECO:0000313" key="2">
    <source>
        <dbReference type="Proteomes" id="UP000003806"/>
    </source>
</evidence>
<dbReference type="EMBL" id="CM001376">
    <property type="protein sequence ID" value="EHM12569.1"/>
    <property type="molecule type" value="Genomic_DNA"/>
</dbReference>
<dbReference type="eggNOG" id="COG0177">
    <property type="taxonomic scope" value="Bacteria"/>
</dbReference>
<dbReference type="InterPro" id="IPR014127">
    <property type="entry name" value="CHP02757"/>
</dbReference>
<dbReference type="OrthoDB" id="9773332at2"/>
<dbReference type="HOGENOM" id="CLU_064298_0_0_0"/>
<accession>H0UM27</accession>
<dbReference type="AlphaFoldDB" id="H0UM27"/>
<sequence length="269" mass="30326">MAKRLSKKRLSCLLESLYRTYNRRELVSPDPLQFLYEYREPEDRELVGFVASSLAYGRVAMILSSVARLLAPLGSHPRAALADATRSSLIDSWGDFKHRFTPVAEVADVLLAVRDVIGDGTIGSWIGKSFSRTSDLTASWDEFAGAVEDQAGRTSLVCRPSRKSSCKRAFLFMRWMVRHDGVDPGGWDDVPPSALVVPLDTHMFRVARLFGLTRRKGAGLATAREITEAFRRLRPDDPVRYDFTLTRWGIRPDMTYRELERIAEGADEP</sequence>
<keyword evidence="2" id="KW-1185">Reference proteome</keyword>
<organism evidence="1 2">
    <name type="scientific">Jonquetella anthropi DSM 22815</name>
    <dbReference type="NCBI Taxonomy" id="885272"/>
    <lineage>
        <taxon>Bacteria</taxon>
        <taxon>Thermotogati</taxon>
        <taxon>Synergistota</taxon>
        <taxon>Synergistia</taxon>
        <taxon>Synergistales</taxon>
        <taxon>Dethiosulfovibrionaceae</taxon>
        <taxon>Jonquetella</taxon>
    </lineage>
</organism>
<gene>
    <name evidence="1" type="ORF">JonanDRAFT_0141</name>
</gene>
<protein>
    <submittedName>
        <fullName evidence="1">TIGR02757 family protein</fullName>
    </submittedName>
</protein>
<reference evidence="1 2" key="1">
    <citation type="submission" date="2011-11" db="EMBL/GenBank/DDBJ databases">
        <title>The Noncontiguous Finished genome of Jonquetella anthropi DSM 22815.</title>
        <authorList>
            <consortium name="US DOE Joint Genome Institute (JGI-PGF)"/>
            <person name="Lucas S."/>
            <person name="Copeland A."/>
            <person name="Lapidus A."/>
            <person name="Glavina del Rio T."/>
            <person name="Dalin E."/>
            <person name="Tice H."/>
            <person name="Bruce D."/>
            <person name="Goodwin L."/>
            <person name="Pitluck S."/>
            <person name="Peters L."/>
            <person name="Mikhailova N."/>
            <person name="Held B."/>
            <person name="Kyrpides N."/>
            <person name="Mavromatis K."/>
            <person name="Ivanova N."/>
            <person name="Markowitz V."/>
            <person name="Cheng J.-F."/>
            <person name="Hugenholtz P."/>
            <person name="Woyke T."/>
            <person name="Wu D."/>
            <person name="Gronow S."/>
            <person name="Wellnitz S."/>
            <person name="Brambilla E."/>
            <person name="Klenk H.-P."/>
            <person name="Eisen J.A."/>
        </authorList>
    </citation>
    <scope>NUCLEOTIDE SEQUENCE [LARGE SCALE GENOMIC DNA]</scope>
    <source>
        <strain evidence="1 2">DSM 22815</strain>
    </source>
</reference>
<dbReference type="NCBIfam" id="TIGR02757">
    <property type="entry name" value="TIGR02757 family protein"/>
    <property type="match status" value="1"/>
</dbReference>
<dbReference type="RefSeq" id="WP_008522017.1">
    <property type="nucleotide sequence ID" value="NZ_CM001376.1"/>
</dbReference>